<evidence type="ECO:0000259" key="7">
    <source>
        <dbReference type="Pfam" id="PF00082"/>
    </source>
</evidence>
<dbReference type="PROSITE" id="PS51892">
    <property type="entry name" value="SUBTILASE"/>
    <property type="match status" value="1"/>
</dbReference>
<accession>A0ABR7D2E1</accession>
<dbReference type="InterPro" id="IPR036852">
    <property type="entry name" value="Peptidase_S8/S53_dom_sf"/>
</dbReference>
<evidence type="ECO:0000256" key="4">
    <source>
        <dbReference type="ARBA" id="ARBA00022825"/>
    </source>
</evidence>
<proteinExistence type="inferred from homology"/>
<evidence type="ECO:0000256" key="1">
    <source>
        <dbReference type="ARBA" id="ARBA00011073"/>
    </source>
</evidence>
<dbReference type="Gene3D" id="3.40.50.200">
    <property type="entry name" value="Peptidase S8/S53 domain"/>
    <property type="match status" value="2"/>
</dbReference>
<reference evidence="8 9" key="1">
    <citation type="submission" date="2020-08" db="EMBL/GenBank/DDBJ databases">
        <title>Genome public.</title>
        <authorList>
            <person name="Liu C."/>
            <person name="Sun Q."/>
        </authorList>
    </citation>
    <scope>NUCLEOTIDE SEQUENCE [LARGE SCALE GENOMIC DNA]</scope>
    <source>
        <strain evidence="8 9">NSJ-56</strain>
    </source>
</reference>
<feature type="active site" description="Charge relay system" evidence="5">
    <location>
        <position position="459"/>
    </location>
</feature>
<gene>
    <name evidence="8" type="ORF">H8S64_13490</name>
</gene>
<dbReference type="EMBL" id="JACOOH010000005">
    <property type="protein sequence ID" value="MBC5622116.1"/>
    <property type="molecule type" value="Genomic_DNA"/>
</dbReference>
<dbReference type="PANTHER" id="PTHR43399">
    <property type="entry name" value="SUBTILISIN-RELATED"/>
    <property type="match status" value="1"/>
</dbReference>
<dbReference type="PRINTS" id="PR00723">
    <property type="entry name" value="SUBTILISIN"/>
</dbReference>
<dbReference type="PROSITE" id="PS00137">
    <property type="entry name" value="SUBTILASE_HIS"/>
    <property type="match status" value="1"/>
</dbReference>
<dbReference type="InterPro" id="IPR015500">
    <property type="entry name" value="Peptidase_S8_subtilisin-rel"/>
</dbReference>
<dbReference type="SUPFAM" id="SSF52743">
    <property type="entry name" value="Subtilisin-like"/>
    <property type="match status" value="1"/>
</dbReference>
<evidence type="ECO:0000256" key="6">
    <source>
        <dbReference type="SAM" id="SignalP"/>
    </source>
</evidence>
<feature type="active site" description="Charge relay system" evidence="5">
    <location>
        <position position="293"/>
    </location>
</feature>
<evidence type="ECO:0000313" key="9">
    <source>
        <dbReference type="Proteomes" id="UP000646484"/>
    </source>
</evidence>
<protein>
    <submittedName>
        <fullName evidence="8">S8 family serine peptidase</fullName>
    </submittedName>
</protein>
<feature type="signal peptide" evidence="6">
    <location>
        <begin position="1"/>
        <end position="20"/>
    </location>
</feature>
<evidence type="ECO:0000256" key="2">
    <source>
        <dbReference type="ARBA" id="ARBA00022670"/>
    </source>
</evidence>
<feature type="domain" description="Peptidase S8/S53" evidence="7">
    <location>
        <begin position="63"/>
        <end position="495"/>
    </location>
</feature>
<keyword evidence="6" id="KW-0732">Signal</keyword>
<evidence type="ECO:0000256" key="5">
    <source>
        <dbReference type="PROSITE-ProRule" id="PRU01240"/>
    </source>
</evidence>
<name>A0ABR7D2E1_9BACT</name>
<sequence length="543" mass="60490">MKNWYVMLFCCMCLCGMVQGQETVWTKKNLPHDWHLRSVEKDGMHGAAVYDAYDYLKGREPKRRVVVAVIDGGADIAHEDLRGSLWVNEGEIPGNGIDDDGNGYVDDVHGWNFLGTPDGGTVKTISAEADRYYMYLKKRFEGVDTNRLSKKDRALYCYYVNELPKISELADAYNTYINVKTYSERMDGFDRQLKEMYSGVELGKEHFVALGEKLENAADKEAFEYYLDRWKYSPKYNWEQMLNLRHTLLTTFEGRYNSKLRAYEADGRKSVGDDLNNIKDRFYGNAAMTPHEHGSHVAGIIGATRNNGVGIDGVADVRLMSLRVCTDGGDEYDKDVATAIRYAVENGANIVNISLVRSVSMHREWLDAALRFAEKKGVLVVHAAGNNGRCTNDAYDYPTRYLSNGKTVANLINVGNSYADGMPVNSSNFGKDEVDLFAQGGAVYSTIVGNQYKEFTGTSMAAPVVAGVAALIWNYFPELSVKELKQVLLDGVTSRRGVEVTRPAGIKALGKDKVYFEDLCVSGGILNALGSVKLAEKLCKEKK</sequence>
<dbReference type="InterPro" id="IPR051048">
    <property type="entry name" value="Peptidase_S8/S53_subtilisin"/>
</dbReference>
<dbReference type="InterPro" id="IPR023828">
    <property type="entry name" value="Peptidase_S8_Ser-AS"/>
</dbReference>
<dbReference type="InterPro" id="IPR022398">
    <property type="entry name" value="Peptidase_S8_His-AS"/>
</dbReference>
<keyword evidence="3 5" id="KW-0378">Hydrolase</keyword>
<comment type="similarity">
    <text evidence="1 5">Belongs to the peptidase S8 family.</text>
</comment>
<dbReference type="RefSeq" id="WP_186976587.1">
    <property type="nucleotide sequence ID" value="NZ_JACOOH010000005.1"/>
</dbReference>
<feature type="active site" description="Charge relay system" evidence="5">
    <location>
        <position position="71"/>
    </location>
</feature>
<dbReference type="PANTHER" id="PTHR43399:SF4">
    <property type="entry name" value="CELL WALL-ASSOCIATED PROTEASE"/>
    <property type="match status" value="1"/>
</dbReference>
<keyword evidence="2 5" id="KW-0645">Protease</keyword>
<evidence type="ECO:0000256" key="3">
    <source>
        <dbReference type="ARBA" id="ARBA00022801"/>
    </source>
</evidence>
<keyword evidence="4 5" id="KW-0720">Serine protease</keyword>
<organism evidence="8 9">
    <name type="scientific">Butyricimonas hominis</name>
    <dbReference type="NCBI Taxonomy" id="2763032"/>
    <lineage>
        <taxon>Bacteria</taxon>
        <taxon>Pseudomonadati</taxon>
        <taxon>Bacteroidota</taxon>
        <taxon>Bacteroidia</taxon>
        <taxon>Bacteroidales</taxon>
        <taxon>Odoribacteraceae</taxon>
        <taxon>Butyricimonas</taxon>
    </lineage>
</organism>
<comment type="caution">
    <text evidence="8">The sequence shown here is derived from an EMBL/GenBank/DDBJ whole genome shotgun (WGS) entry which is preliminary data.</text>
</comment>
<dbReference type="PROSITE" id="PS00138">
    <property type="entry name" value="SUBTILASE_SER"/>
    <property type="match status" value="1"/>
</dbReference>
<dbReference type="Proteomes" id="UP000646484">
    <property type="component" value="Unassembled WGS sequence"/>
</dbReference>
<dbReference type="InterPro" id="IPR000209">
    <property type="entry name" value="Peptidase_S8/S53_dom"/>
</dbReference>
<dbReference type="Pfam" id="PF00082">
    <property type="entry name" value="Peptidase_S8"/>
    <property type="match status" value="1"/>
</dbReference>
<keyword evidence="9" id="KW-1185">Reference proteome</keyword>
<feature type="chain" id="PRO_5046895515" evidence="6">
    <location>
        <begin position="21"/>
        <end position="543"/>
    </location>
</feature>
<evidence type="ECO:0000313" key="8">
    <source>
        <dbReference type="EMBL" id="MBC5622116.1"/>
    </source>
</evidence>